<comment type="caution">
    <text evidence="3">The sequence shown here is derived from an EMBL/GenBank/DDBJ whole genome shotgun (WGS) entry which is preliminary data.</text>
</comment>
<dbReference type="EMBL" id="JAGPXC010000009">
    <property type="protein sequence ID" value="KAH6646639.1"/>
    <property type="molecule type" value="Genomic_DNA"/>
</dbReference>
<dbReference type="PRINTS" id="PR00081">
    <property type="entry name" value="GDHRDH"/>
</dbReference>
<sequence length="341" mass="36960">MSKYSAAFASPQGPGDARPTALQIIKDEGLVGKLTNKTVFITGANQGIGLETARALNVAGATVFLGVRDLKKGQKAIDEIRSSPESNQKAPLHLVEISLDSLDSVRLAAKALLANCPKLNILILNAGVMATPESQTKDGFETQLGVNHLSQFLLFQLLKPALLDAITPMFNSRVVNLTSMGHRGGEIRFEDINFEEPGSYDPWVAYGQSKTASIYMANEIEKRYGSRGLHAISVHPDSIATNLGQYLDPEVIEVMKKDTSSLRYMSDIPQGAATSVFAAISKEWEGRGGRYLAECREQGPMKAGTSPLSMVDLGYAPWAYDDVKASKLWQVSCELVGVHDE</sequence>
<keyword evidence="4" id="KW-1185">Reference proteome</keyword>
<accession>A0A9P8U9S9</accession>
<dbReference type="Pfam" id="PF00106">
    <property type="entry name" value="adh_short"/>
    <property type="match status" value="1"/>
</dbReference>
<dbReference type="PANTHER" id="PTHR24320:SF272">
    <property type="entry name" value="NAD(P)-BINDING ROSSMANN-FOLD SUPERFAMILY PROTEIN"/>
    <property type="match status" value="1"/>
</dbReference>
<dbReference type="AlphaFoldDB" id="A0A9P8U9S9"/>
<keyword evidence="2" id="KW-0560">Oxidoreductase</keyword>
<evidence type="ECO:0000313" key="4">
    <source>
        <dbReference type="Proteomes" id="UP000758603"/>
    </source>
</evidence>
<dbReference type="SUPFAM" id="SSF51735">
    <property type="entry name" value="NAD(P)-binding Rossmann-fold domains"/>
    <property type="match status" value="1"/>
</dbReference>
<dbReference type="InterPro" id="IPR036291">
    <property type="entry name" value="NAD(P)-bd_dom_sf"/>
</dbReference>
<dbReference type="GeneID" id="70132716"/>
<name>A0A9P8U9S9_9PEZI</name>
<organism evidence="3 4">
    <name type="scientific">Truncatella angustata</name>
    <dbReference type="NCBI Taxonomy" id="152316"/>
    <lineage>
        <taxon>Eukaryota</taxon>
        <taxon>Fungi</taxon>
        <taxon>Dikarya</taxon>
        <taxon>Ascomycota</taxon>
        <taxon>Pezizomycotina</taxon>
        <taxon>Sordariomycetes</taxon>
        <taxon>Xylariomycetidae</taxon>
        <taxon>Amphisphaeriales</taxon>
        <taxon>Sporocadaceae</taxon>
        <taxon>Truncatella</taxon>
    </lineage>
</organism>
<protein>
    <recommendedName>
        <fullName evidence="5">Short-chain dehydrogenase</fullName>
    </recommendedName>
</protein>
<evidence type="ECO:0000256" key="1">
    <source>
        <dbReference type="ARBA" id="ARBA00006484"/>
    </source>
</evidence>
<dbReference type="GO" id="GO:0016491">
    <property type="term" value="F:oxidoreductase activity"/>
    <property type="evidence" value="ECO:0007669"/>
    <property type="project" value="UniProtKB-KW"/>
</dbReference>
<dbReference type="Gene3D" id="3.40.50.720">
    <property type="entry name" value="NAD(P)-binding Rossmann-like Domain"/>
    <property type="match status" value="1"/>
</dbReference>
<comment type="similarity">
    <text evidence="1">Belongs to the short-chain dehydrogenases/reductases (SDR) family.</text>
</comment>
<proteinExistence type="inferred from homology"/>
<dbReference type="OrthoDB" id="191139at2759"/>
<dbReference type="RefSeq" id="XP_045953153.1">
    <property type="nucleotide sequence ID" value="XM_046103825.1"/>
</dbReference>
<evidence type="ECO:0000256" key="2">
    <source>
        <dbReference type="ARBA" id="ARBA00023002"/>
    </source>
</evidence>
<evidence type="ECO:0000313" key="3">
    <source>
        <dbReference type="EMBL" id="KAH6646639.1"/>
    </source>
</evidence>
<dbReference type="Proteomes" id="UP000758603">
    <property type="component" value="Unassembled WGS sequence"/>
</dbReference>
<dbReference type="InterPro" id="IPR002347">
    <property type="entry name" value="SDR_fam"/>
</dbReference>
<reference evidence="3" key="1">
    <citation type="journal article" date="2021" name="Nat. Commun.">
        <title>Genetic determinants of endophytism in the Arabidopsis root mycobiome.</title>
        <authorList>
            <person name="Mesny F."/>
            <person name="Miyauchi S."/>
            <person name="Thiergart T."/>
            <person name="Pickel B."/>
            <person name="Atanasova L."/>
            <person name="Karlsson M."/>
            <person name="Huettel B."/>
            <person name="Barry K.W."/>
            <person name="Haridas S."/>
            <person name="Chen C."/>
            <person name="Bauer D."/>
            <person name="Andreopoulos W."/>
            <person name="Pangilinan J."/>
            <person name="LaButti K."/>
            <person name="Riley R."/>
            <person name="Lipzen A."/>
            <person name="Clum A."/>
            <person name="Drula E."/>
            <person name="Henrissat B."/>
            <person name="Kohler A."/>
            <person name="Grigoriev I.V."/>
            <person name="Martin F.M."/>
            <person name="Hacquard S."/>
        </authorList>
    </citation>
    <scope>NUCLEOTIDE SEQUENCE</scope>
    <source>
        <strain evidence="3">MPI-SDFR-AT-0073</strain>
    </source>
</reference>
<gene>
    <name evidence="3" type="ORF">BKA67DRAFT_580127</name>
</gene>
<dbReference type="PANTHER" id="PTHR24320">
    <property type="entry name" value="RETINOL DEHYDROGENASE"/>
    <property type="match status" value="1"/>
</dbReference>
<evidence type="ECO:0008006" key="5">
    <source>
        <dbReference type="Google" id="ProtNLM"/>
    </source>
</evidence>